<feature type="compositionally biased region" description="Basic residues" evidence="1">
    <location>
        <begin position="301"/>
        <end position="313"/>
    </location>
</feature>
<keyword evidence="3" id="KW-1185">Reference proteome</keyword>
<reference evidence="3" key="2">
    <citation type="submission" date="2015-01" db="EMBL/GenBank/DDBJ databases">
        <title>Evolutionary Origins and Diversification of the Mycorrhizal Mutualists.</title>
        <authorList>
            <consortium name="DOE Joint Genome Institute"/>
            <consortium name="Mycorrhizal Genomics Consortium"/>
            <person name="Kohler A."/>
            <person name="Kuo A."/>
            <person name="Nagy L.G."/>
            <person name="Floudas D."/>
            <person name="Copeland A."/>
            <person name="Barry K.W."/>
            <person name="Cichocki N."/>
            <person name="Veneault-Fourrey C."/>
            <person name="LaButti K."/>
            <person name="Lindquist E.A."/>
            <person name="Lipzen A."/>
            <person name="Lundell T."/>
            <person name="Morin E."/>
            <person name="Murat C."/>
            <person name="Riley R."/>
            <person name="Ohm R."/>
            <person name="Sun H."/>
            <person name="Tunlid A."/>
            <person name="Henrissat B."/>
            <person name="Grigoriev I.V."/>
            <person name="Hibbett D.S."/>
            <person name="Martin F."/>
        </authorList>
    </citation>
    <scope>NUCLEOTIDE SEQUENCE [LARGE SCALE GENOMIC DNA]</scope>
    <source>
        <strain evidence="3">F 1598</strain>
    </source>
</reference>
<dbReference type="AlphaFoldDB" id="A0A0C3GKH5"/>
<accession>A0A0C3GKH5</accession>
<dbReference type="InParanoid" id="A0A0C3GKH5"/>
<dbReference type="HOGENOM" id="CLU_071088_0_0_1"/>
<dbReference type="InterPro" id="IPR021641">
    <property type="entry name" value="DUF3245"/>
</dbReference>
<feature type="region of interest" description="Disordered" evidence="1">
    <location>
        <begin position="35"/>
        <end position="327"/>
    </location>
</feature>
<evidence type="ECO:0000313" key="3">
    <source>
        <dbReference type="Proteomes" id="UP000054166"/>
    </source>
</evidence>
<evidence type="ECO:0000256" key="1">
    <source>
        <dbReference type="SAM" id="MobiDB-lite"/>
    </source>
</evidence>
<dbReference type="EMBL" id="KN832972">
    <property type="protein sequence ID" value="KIM91096.1"/>
    <property type="molecule type" value="Genomic_DNA"/>
</dbReference>
<feature type="compositionally biased region" description="Polar residues" evidence="1">
    <location>
        <begin position="35"/>
        <end position="51"/>
    </location>
</feature>
<name>A0A0C3GKH5_PILCF</name>
<sequence>MAGHGSEGDDIDTEALQSQIDLSMSLVHNIVSSWMKPSQKVGTKSNDNAQQELEEYMRRPPRLGVGAPIPEASASRDTARLRTQLTGGKKRGRNDDGEVSKQSQSSEDEEESRAAVMQKKVKVDPFGGGKKKRKNQVNGLFTPQHTPGSSQVQISQDSKASEEVEIDIAGAASPASLVLTTSPRKKKKKKRKKALNVDSGAVRLSSPPPTPERDSVHEAQAAAFVAKDRVTSPCRSVGSEPPRTPFRANELASPHGASSPVRVRTSQDSAAMLKLPLLNLDGPPPDVSNLEGDNTSLSGSLKKKRKRRKKKKHLLSDVTHDTGSQSS</sequence>
<organism evidence="2 3">
    <name type="scientific">Piloderma croceum (strain F 1598)</name>
    <dbReference type="NCBI Taxonomy" id="765440"/>
    <lineage>
        <taxon>Eukaryota</taxon>
        <taxon>Fungi</taxon>
        <taxon>Dikarya</taxon>
        <taxon>Basidiomycota</taxon>
        <taxon>Agaricomycotina</taxon>
        <taxon>Agaricomycetes</taxon>
        <taxon>Agaricomycetidae</taxon>
        <taxon>Atheliales</taxon>
        <taxon>Atheliaceae</taxon>
        <taxon>Piloderma</taxon>
    </lineage>
</organism>
<reference evidence="2 3" key="1">
    <citation type="submission" date="2014-04" db="EMBL/GenBank/DDBJ databases">
        <authorList>
            <consortium name="DOE Joint Genome Institute"/>
            <person name="Kuo A."/>
            <person name="Tarkka M."/>
            <person name="Buscot F."/>
            <person name="Kohler A."/>
            <person name="Nagy L.G."/>
            <person name="Floudas D."/>
            <person name="Copeland A."/>
            <person name="Barry K.W."/>
            <person name="Cichocki N."/>
            <person name="Veneault-Fourrey C."/>
            <person name="LaButti K."/>
            <person name="Lindquist E.A."/>
            <person name="Lipzen A."/>
            <person name="Lundell T."/>
            <person name="Morin E."/>
            <person name="Murat C."/>
            <person name="Sun H."/>
            <person name="Tunlid A."/>
            <person name="Henrissat B."/>
            <person name="Grigoriev I.V."/>
            <person name="Hibbett D.S."/>
            <person name="Martin F."/>
            <person name="Nordberg H.P."/>
            <person name="Cantor M.N."/>
            <person name="Hua S.X."/>
        </authorList>
    </citation>
    <scope>NUCLEOTIDE SEQUENCE [LARGE SCALE GENOMIC DNA]</scope>
    <source>
        <strain evidence="2 3">F 1598</strain>
    </source>
</reference>
<feature type="compositionally biased region" description="Basic residues" evidence="1">
    <location>
        <begin position="183"/>
        <end position="194"/>
    </location>
</feature>
<gene>
    <name evidence="2" type="ORF">PILCRDRAFT_811617</name>
</gene>
<feature type="compositionally biased region" description="Polar residues" evidence="1">
    <location>
        <begin position="136"/>
        <end position="158"/>
    </location>
</feature>
<dbReference type="OrthoDB" id="3438340at2759"/>
<dbReference type="Proteomes" id="UP000054166">
    <property type="component" value="Unassembled WGS sequence"/>
</dbReference>
<proteinExistence type="predicted"/>
<dbReference type="Pfam" id="PF11595">
    <property type="entry name" value="DUF3245"/>
    <property type="match status" value="1"/>
</dbReference>
<evidence type="ECO:0000313" key="2">
    <source>
        <dbReference type="EMBL" id="KIM91096.1"/>
    </source>
</evidence>
<protein>
    <submittedName>
        <fullName evidence="2">Uncharacterized protein</fullName>
    </submittedName>
</protein>